<gene>
    <name evidence="8" type="ORF">CAQU_00310</name>
</gene>
<dbReference type="Gene3D" id="1.20.120.1080">
    <property type="match status" value="1"/>
</dbReference>
<evidence type="ECO:0000256" key="5">
    <source>
        <dbReference type="SAM" id="MobiDB-lite"/>
    </source>
</evidence>
<keyword evidence="2" id="KW-0378">Hydrolase</keyword>
<protein>
    <recommendedName>
        <fullName evidence="10">Helicase</fullName>
    </recommendedName>
</protein>
<dbReference type="InterPro" id="IPR011545">
    <property type="entry name" value="DEAD/DEAH_box_helicase_dom"/>
</dbReference>
<reference evidence="8 9" key="1">
    <citation type="submission" date="2014-08" db="EMBL/GenBank/DDBJ databases">
        <title>Complete genome sequence of Corynebacterium aquilae S-613T(T) (=DSM 44791(T)), isolated from the choana of a healthy golden eagle.</title>
        <authorList>
            <person name="Ruckert C."/>
            <person name="Albersmeier A."/>
            <person name="Winkler A."/>
            <person name="Kalinowski J."/>
        </authorList>
    </citation>
    <scope>NUCLEOTIDE SEQUENCE [LARGE SCALE GENOMIC DNA]</scope>
    <source>
        <strain evidence="8 9">S-613</strain>
    </source>
</reference>
<evidence type="ECO:0000259" key="7">
    <source>
        <dbReference type="PROSITE" id="PS51194"/>
    </source>
</evidence>
<feature type="domain" description="Helicase ATP-binding" evidence="6">
    <location>
        <begin position="24"/>
        <end position="188"/>
    </location>
</feature>
<keyword evidence="3" id="KW-0347">Helicase</keyword>
<dbReference type="InterPro" id="IPR014001">
    <property type="entry name" value="Helicase_ATP-bd"/>
</dbReference>
<dbReference type="OrthoDB" id="9805617at2"/>
<dbReference type="SMART" id="SM00490">
    <property type="entry name" value="HELICc"/>
    <property type="match status" value="1"/>
</dbReference>
<evidence type="ECO:0000256" key="1">
    <source>
        <dbReference type="ARBA" id="ARBA00022741"/>
    </source>
</evidence>
<dbReference type="GO" id="GO:0005524">
    <property type="term" value="F:ATP binding"/>
    <property type="evidence" value="ECO:0007669"/>
    <property type="project" value="UniProtKB-KW"/>
</dbReference>
<dbReference type="InterPro" id="IPR002464">
    <property type="entry name" value="DNA/RNA_helicase_DEAH_CS"/>
</dbReference>
<dbReference type="RefSeq" id="WP_075724226.1">
    <property type="nucleotide sequence ID" value="NZ_CP009245.1"/>
</dbReference>
<evidence type="ECO:0008006" key="10">
    <source>
        <dbReference type="Google" id="ProtNLM"/>
    </source>
</evidence>
<dbReference type="PANTHER" id="PTHR43519:SF1">
    <property type="entry name" value="ATP-DEPENDENT RNA HELICASE HRPB"/>
    <property type="match status" value="1"/>
</dbReference>
<feature type="region of interest" description="Disordered" evidence="5">
    <location>
        <begin position="829"/>
        <end position="856"/>
    </location>
</feature>
<dbReference type="CDD" id="cd18791">
    <property type="entry name" value="SF2_C_RHA"/>
    <property type="match status" value="1"/>
</dbReference>
<evidence type="ECO:0000256" key="4">
    <source>
        <dbReference type="ARBA" id="ARBA00022840"/>
    </source>
</evidence>
<dbReference type="InterPro" id="IPR001650">
    <property type="entry name" value="Helicase_C-like"/>
</dbReference>
<dbReference type="PANTHER" id="PTHR43519">
    <property type="entry name" value="ATP-DEPENDENT RNA HELICASE HRPB"/>
    <property type="match status" value="1"/>
</dbReference>
<dbReference type="InterPro" id="IPR007502">
    <property type="entry name" value="Helicase-assoc_dom"/>
</dbReference>
<keyword evidence="4" id="KW-0067">ATP-binding</keyword>
<dbReference type="InterPro" id="IPR013689">
    <property type="entry name" value="RNA_helicase_ATP-dep_HrpB_C"/>
</dbReference>
<dbReference type="STRING" id="1431546.CAQU_00310"/>
<dbReference type="GO" id="GO:0016787">
    <property type="term" value="F:hydrolase activity"/>
    <property type="evidence" value="ECO:0007669"/>
    <property type="project" value="UniProtKB-KW"/>
</dbReference>
<organism evidence="8 9">
    <name type="scientific">Corynebacterium aquilae DSM 44791</name>
    <dbReference type="NCBI Taxonomy" id="1431546"/>
    <lineage>
        <taxon>Bacteria</taxon>
        <taxon>Bacillati</taxon>
        <taxon>Actinomycetota</taxon>
        <taxon>Actinomycetes</taxon>
        <taxon>Mycobacteriales</taxon>
        <taxon>Corynebacteriaceae</taxon>
        <taxon>Corynebacterium</taxon>
    </lineage>
</organism>
<dbReference type="PROSITE" id="PS00690">
    <property type="entry name" value="DEAH_ATP_HELICASE"/>
    <property type="match status" value="1"/>
</dbReference>
<dbReference type="Pfam" id="PF00270">
    <property type="entry name" value="DEAD"/>
    <property type="match status" value="1"/>
</dbReference>
<sequence length="856" mass="91003">MKFLFPVEDIGHGLPVSRIVSSIPTHLRQHQRAIITAPPGTGKTTLVPPVVANMLGQCSPTRPQVVVVAPRRVAVRAAARRLAQLSDTSLGDVVGYQVRGENHPGSVVTFVTPGVLIRRLLDDPELHGVGAVIVDEVHERQLDTDVALALALEAAELIEDLHVVAMSATIDARKFSRLMGDAPIIDTPAVLHPLEVIYSPAAGRLAVSREFLQHVAHEAASQFAQQSAQGYSVLVFVPGVREIRIVMDALADRGVNAYPLHGRLTPQEQDAAMYTDEPRVVVSTAVAESSVTVPGVRAVVDAGLSRAPRRDHGRDMAGLVTVSCARPQAEQRAGRAGREGPGVVVRCFSALDFQKLADGVTPEIVVSDLTQMALVWACWGTPRAEGLPLLDAPPQRAVVRAEESLRAIGAVDATGHVTASGELLARVPVDPRLAHALFILGEKAAPIAAVVGDDPRGDIARALKHPQEKRLARLAATHGQRYRELREGTQGFTAVENLPPTAGVVVGLAYPHRLARRVSETTGHGASGGEPVFLTTGGTRVRVPHDVGLQDAQWLAIASVDRADGVGTQGAPRLPVVRAAARIDEGDVLAIMPLETTTTAQVDSSGSTPVIRGRAVRRIGAIELSSQPVKLTPHTLAAALEDAIATQGPALFPDFSSAETQALLARLRFAHDYLGGLWPAVDEDSLTADAVQWLAPECEAVAGGMALAKVDMTAAVRRLVPWQYQQVMGELLPAGWEAPSGRVVPIDYSGEHPQVSLKLQECFGITSHPVVGRSQVVKDPAPETPMIIAPGIALTVHLLSPAGRPLAVTADLPGFFAGTYQDVKKEMKGRYPKHPWPDDPFTAPATSLTKKRAGLH</sequence>
<dbReference type="InterPro" id="IPR027417">
    <property type="entry name" value="P-loop_NTPase"/>
</dbReference>
<dbReference type="PROSITE" id="PS51194">
    <property type="entry name" value="HELICASE_CTER"/>
    <property type="match status" value="1"/>
</dbReference>
<keyword evidence="9" id="KW-1185">Reference proteome</keyword>
<dbReference type="SUPFAM" id="SSF52540">
    <property type="entry name" value="P-loop containing nucleoside triphosphate hydrolases"/>
    <property type="match status" value="1"/>
</dbReference>
<dbReference type="Pfam" id="PF08482">
    <property type="entry name" value="HrpB_C"/>
    <property type="match status" value="2"/>
</dbReference>
<dbReference type="GO" id="GO:0004386">
    <property type="term" value="F:helicase activity"/>
    <property type="evidence" value="ECO:0007669"/>
    <property type="project" value="UniProtKB-KW"/>
</dbReference>
<evidence type="ECO:0000313" key="8">
    <source>
        <dbReference type="EMBL" id="APT83787.1"/>
    </source>
</evidence>
<accession>A0A1L7CD77</accession>
<evidence type="ECO:0000256" key="2">
    <source>
        <dbReference type="ARBA" id="ARBA00022801"/>
    </source>
</evidence>
<dbReference type="SMART" id="SM00487">
    <property type="entry name" value="DEXDc"/>
    <property type="match status" value="1"/>
</dbReference>
<dbReference type="PIRSF" id="PIRSF005496">
    <property type="entry name" value="ATP_hel_hrpB"/>
    <property type="match status" value="1"/>
</dbReference>
<name>A0A1L7CD77_9CORY</name>
<evidence type="ECO:0000313" key="9">
    <source>
        <dbReference type="Proteomes" id="UP000185478"/>
    </source>
</evidence>
<dbReference type="Gene3D" id="3.40.50.300">
    <property type="entry name" value="P-loop containing nucleotide triphosphate hydrolases"/>
    <property type="match status" value="2"/>
</dbReference>
<dbReference type="Proteomes" id="UP000185478">
    <property type="component" value="Chromosome"/>
</dbReference>
<dbReference type="PROSITE" id="PS51192">
    <property type="entry name" value="HELICASE_ATP_BIND_1"/>
    <property type="match status" value="1"/>
</dbReference>
<evidence type="ECO:0000259" key="6">
    <source>
        <dbReference type="PROSITE" id="PS51192"/>
    </source>
</evidence>
<dbReference type="GO" id="GO:0003676">
    <property type="term" value="F:nucleic acid binding"/>
    <property type="evidence" value="ECO:0007669"/>
    <property type="project" value="InterPro"/>
</dbReference>
<dbReference type="InterPro" id="IPR010225">
    <property type="entry name" value="HrpB"/>
</dbReference>
<evidence type="ECO:0000256" key="3">
    <source>
        <dbReference type="ARBA" id="ARBA00022806"/>
    </source>
</evidence>
<dbReference type="EMBL" id="CP009245">
    <property type="protein sequence ID" value="APT83787.1"/>
    <property type="molecule type" value="Genomic_DNA"/>
</dbReference>
<dbReference type="AlphaFoldDB" id="A0A1L7CD77"/>
<feature type="domain" description="Helicase C-terminal" evidence="7">
    <location>
        <begin position="211"/>
        <end position="380"/>
    </location>
</feature>
<keyword evidence="1" id="KW-0547">Nucleotide-binding</keyword>
<dbReference type="KEGG" id="caqu:CAQU_00310"/>
<dbReference type="Pfam" id="PF00271">
    <property type="entry name" value="Helicase_C"/>
    <property type="match status" value="1"/>
</dbReference>
<proteinExistence type="predicted"/>
<dbReference type="SMART" id="SM00847">
    <property type="entry name" value="HA2"/>
    <property type="match status" value="1"/>
</dbReference>
<dbReference type="NCBIfam" id="TIGR01970">
    <property type="entry name" value="DEAH_box_HrpB"/>
    <property type="match status" value="1"/>
</dbReference>